<feature type="non-terminal residue" evidence="1">
    <location>
        <position position="1"/>
    </location>
</feature>
<dbReference type="OrthoDB" id="1702682at2759"/>
<dbReference type="PANTHER" id="PTHR33067">
    <property type="entry name" value="RNA-DIRECTED DNA POLYMERASE-RELATED"/>
    <property type="match status" value="1"/>
</dbReference>
<comment type="caution">
    <text evidence="1">The sequence shown here is derived from an EMBL/GenBank/DDBJ whole genome shotgun (WGS) entry which is preliminary data.</text>
</comment>
<dbReference type="InterPro" id="IPR021109">
    <property type="entry name" value="Peptidase_aspartic_dom_sf"/>
</dbReference>
<reference evidence="1" key="1">
    <citation type="submission" date="2018-05" db="EMBL/GenBank/DDBJ databases">
        <title>Draft genome of Mucuna pruriens seed.</title>
        <authorList>
            <person name="Nnadi N.E."/>
            <person name="Vos R."/>
            <person name="Hasami M.H."/>
            <person name="Devisetty U.K."/>
            <person name="Aguiy J.C."/>
        </authorList>
    </citation>
    <scope>NUCLEOTIDE SEQUENCE [LARGE SCALE GENOMIC DNA]</scope>
    <source>
        <strain evidence="1">JCA_2017</strain>
    </source>
</reference>
<proteinExistence type="predicted"/>
<dbReference type="EMBL" id="QJKJ01010244">
    <property type="protein sequence ID" value="RDX74243.1"/>
    <property type="molecule type" value="Genomic_DNA"/>
</dbReference>
<sequence>MYSKKNLEEFKVECFVVVLKKLPPKLKDPRCFTISCTMGNTHFEKVLCDLGASINLMPYSISKKFGLQEPQPTTISLQLANRTITHPLGIANNVLVKV</sequence>
<dbReference type="PANTHER" id="PTHR33067:SF9">
    <property type="entry name" value="RNA-DIRECTED DNA POLYMERASE"/>
    <property type="match status" value="1"/>
</dbReference>
<keyword evidence="2" id="KW-1185">Reference proteome</keyword>
<dbReference type="CDD" id="cd00303">
    <property type="entry name" value="retropepsin_like"/>
    <property type="match status" value="1"/>
</dbReference>
<organism evidence="1 2">
    <name type="scientific">Mucuna pruriens</name>
    <name type="common">Velvet bean</name>
    <name type="synonym">Dolichos pruriens</name>
    <dbReference type="NCBI Taxonomy" id="157652"/>
    <lineage>
        <taxon>Eukaryota</taxon>
        <taxon>Viridiplantae</taxon>
        <taxon>Streptophyta</taxon>
        <taxon>Embryophyta</taxon>
        <taxon>Tracheophyta</taxon>
        <taxon>Spermatophyta</taxon>
        <taxon>Magnoliopsida</taxon>
        <taxon>eudicotyledons</taxon>
        <taxon>Gunneridae</taxon>
        <taxon>Pentapetalae</taxon>
        <taxon>rosids</taxon>
        <taxon>fabids</taxon>
        <taxon>Fabales</taxon>
        <taxon>Fabaceae</taxon>
        <taxon>Papilionoideae</taxon>
        <taxon>50 kb inversion clade</taxon>
        <taxon>NPAAA clade</taxon>
        <taxon>indigoferoid/millettioid clade</taxon>
        <taxon>Phaseoleae</taxon>
        <taxon>Mucuna</taxon>
    </lineage>
</organism>
<protein>
    <recommendedName>
        <fullName evidence="3">Aspartic peptidase DDI1-type domain-containing protein</fullName>
    </recommendedName>
</protein>
<evidence type="ECO:0000313" key="1">
    <source>
        <dbReference type="EMBL" id="RDX74243.1"/>
    </source>
</evidence>
<dbReference type="AlphaFoldDB" id="A0A371F7Y5"/>
<gene>
    <name evidence="1" type="ORF">CR513_46042</name>
</gene>
<dbReference type="Proteomes" id="UP000257109">
    <property type="component" value="Unassembled WGS sequence"/>
</dbReference>
<evidence type="ECO:0008006" key="3">
    <source>
        <dbReference type="Google" id="ProtNLM"/>
    </source>
</evidence>
<dbReference type="Gene3D" id="2.40.70.10">
    <property type="entry name" value="Acid Proteases"/>
    <property type="match status" value="1"/>
</dbReference>
<name>A0A371F7Y5_MUCPR</name>
<accession>A0A371F7Y5</accession>
<evidence type="ECO:0000313" key="2">
    <source>
        <dbReference type="Proteomes" id="UP000257109"/>
    </source>
</evidence>